<dbReference type="EMBL" id="CACVKT020003764">
    <property type="protein sequence ID" value="CAC5385807.1"/>
    <property type="molecule type" value="Genomic_DNA"/>
</dbReference>
<name>A0A6J8BU59_MYTCO</name>
<proteinExistence type="predicted"/>
<protein>
    <submittedName>
        <fullName evidence="2">Uncharacterized protein</fullName>
    </submittedName>
</protein>
<dbReference type="AlphaFoldDB" id="A0A6J8BU59"/>
<feature type="compositionally biased region" description="Polar residues" evidence="1">
    <location>
        <begin position="74"/>
        <end position="97"/>
    </location>
</feature>
<gene>
    <name evidence="2" type="ORF">MCOR_21309</name>
</gene>
<sequence>MSIIRELSETLRAEISKDIKSQSDELDDNTIVKEVINSKNQHYINDTCSISCGSGETSDIHVSHDQPTKLLPSATLTKGYNRTHQQPSQKKTSTPISNPHKRIQPHPSATLTKEYNHTHQQPSQKNTTTPISNPHKRIQPHPSATLTIKRIQPHLHKLV</sequence>
<reference evidence="2 3" key="1">
    <citation type="submission" date="2020-06" db="EMBL/GenBank/DDBJ databases">
        <authorList>
            <person name="Li R."/>
            <person name="Bekaert M."/>
        </authorList>
    </citation>
    <scope>NUCLEOTIDE SEQUENCE [LARGE SCALE GENOMIC DNA]</scope>
    <source>
        <strain evidence="3">wild</strain>
    </source>
</reference>
<organism evidence="2 3">
    <name type="scientific">Mytilus coruscus</name>
    <name type="common">Sea mussel</name>
    <dbReference type="NCBI Taxonomy" id="42192"/>
    <lineage>
        <taxon>Eukaryota</taxon>
        <taxon>Metazoa</taxon>
        <taxon>Spiralia</taxon>
        <taxon>Lophotrochozoa</taxon>
        <taxon>Mollusca</taxon>
        <taxon>Bivalvia</taxon>
        <taxon>Autobranchia</taxon>
        <taxon>Pteriomorphia</taxon>
        <taxon>Mytilida</taxon>
        <taxon>Mytiloidea</taxon>
        <taxon>Mytilidae</taxon>
        <taxon>Mytilinae</taxon>
        <taxon>Mytilus</taxon>
    </lineage>
</organism>
<accession>A0A6J8BU59</accession>
<dbReference type="Proteomes" id="UP000507470">
    <property type="component" value="Unassembled WGS sequence"/>
</dbReference>
<feature type="region of interest" description="Disordered" evidence="1">
    <location>
        <begin position="73"/>
        <end position="143"/>
    </location>
</feature>
<evidence type="ECO:0000313" key="3">
    <source>
        <dbReference type="Proteomes" id="UP000507470"/>
    </source>
</evidence>
<feature type="compositionally biased region" description="Polar residues" evidence="1">
    <location>
        <begin position="107"/>
        <end position="132"/>
    </location>
</feature>
<evidence type="ECO:0000256" key="1">
    <source>
        <dbReference type="SAM" id="MobiDB-lite"/>
    </source>
</evidence>
<keyword evidence="3" id="KW-1185">Reference proteome</keyword>
<evidence type="ECO:0000313" key="2">
    <source>
        <dbReference type="EMBL" id="CAC5385807.1"/>
    </source>
</evidence>